<gene>
    <name evidence="3" type="primary">H1A-1</name>
    <name evidence="3" type="ORF">LbrM_18_1730</name>
</gene>
<feature type="transmembrane region" description="Helical" evidence="2">
    <location>
        <begin position="63"/>
        <end position="88"/>
    </location>
</feature>
<dbReference type="VEuPathDB" id="TriTrypDB:LbrM.18.1730"/>
<keyword evidence="4" id="KW-1185">Reference proteome</keyword>
<dbReference type="Proteomes" id="UP000007258">
    <property type="component" value="Unassembled WGS sequence"/>
</dbReference>
<evidence type="ECO:0000256" key="2">
    <source>
        <dbReference type="SAM" id="Phobius"/>
    </source>
</evidence>
<accession>A4H9S1</accession>
<reference evidence="3 4" key="2">
    <citation type="journal article" date="2011" name="Genome Res.">
        <title>Chromosome and gene copy number variation allow major structural change between species and strains of Leishmania.</title>
        <authorList>
            <person name="Rogers M.B."/>
            <person name="Hilley J.D."/>
            <person name="Dickens N.J."/>
            <person name="Wilkes J."/>
            <person name="Bates P.A."/>
            <person name="Depledge D.P."/>
            <person name="Harris D."/>
            <person name="Her Y."/>
            <person name="Herzyk P."/>
            <person name="Imamura H."/>
            <person name="Otto T.D."/>
            <person name="Sanders M."/>
            <person name="Seeger K."/>
            <person name="Dujardin J.C."/>
            <person name="Berriman M."/>
            <person name="Smith D.F."/>
            <person name="Hertz-Fowler C."/>
            <person name="Mottram J.C."/>
        </authorList>
    </citation>
    <scope>NUCLEOTIDE SEQUENCE [LARGE SCALE GENOMIC DNA]</scope>
    <source>
        <strain evidence="3 4">MHOM/BR/75/M2904</strain>
    </source>
</reference>
<feature type="transmembrane region" description="Helical" evidence="2">
    <location>
        <begin position="100"/>
        <end position="128"/>
    </location>
</feature>
<name>A4H9S1_LEIBR</name>
<organism evidence="3 4">
    <name type="scientific">Leishmania braziliensis</name>
    <dbReference type="NCBI Taxonomy" id="5660"/>
    <lineage>
        <taxon>Eukaryota</taxon>
        <taxon>Discoba</taxon>
        <taxon>Euglenozoa</taxon>
        <taxon>Kinetoplastea</taxon>
        <taxon>Metakinetoplastina</taxon>
        <taxon>Trypanosomatida</taxon>
        <taxon>Trypanosomatidae</taxon>
        <taxon>Leishmaniinae</taxon>
        <taxon>Leishmania</taxon>
        <taxon>Leishmania braziliensis species complex</taxon>
    </lineage>
</organism>
<dbReference type="InterPro" id="IPR023298">
    <property type="entry name" value="ATPase_P-typ_TM_dom_sf"/>
</dbReference>
<feature type="region of interest" description="Disordered" evidence="1">
    <location>
        <begin position="314"/>
        <end position="338"/>
    </location>
</feature>
<dbReference type="PANTHER" id="PTHR42861">
    <property type="entry name" value="CALCIUM-TRANSPORTING ATPASE"/>
    <property type="match status" value="1"/>
</dbReference>
<keyword evidence="3" id="KW-0378">Hydrolase</keyword>
<keyword evidence="2" id="KW-0812">Transmembrane</keyword>
<keyword evidence="2" id="KW-1133">Transmembrane helix</keyword>
<feature type="compositionally biased region" description="Basic and acidic residues" evidence="1">
    <location>
        <begin position="318"/>
        <end position="328"/>
    </location>
</feature>
<dbReference type="STRING" id="5660.A4H9S1"/>
<dbReference type="AlphaFoldDB" id="A4H9S1"/>
<dbReference type="InParanoid" id="A4H9S1"/>
<protein>
    <submittedName>
        <fullName evidence="3">P-type H+-ATPase, putative</fullName>
        <ecNumber evidence="3">3.6.3.6</ecNumber>
    </submittedName>
</protein>
<reference evidence="3 4" key="1">
    <citation type="journal article" date="2007" name="Nat. Genet.">
        <title>Comparative genomic analysis of three Leishmania species that cause diverse human disease.</title>
        <authorList>
            <person name="Peacock C.S."/>
            <person name="Seeger K."/>
            <person name="Harris D."/>
            <person name="Murphy L."/>
            <person name="Ruiz J.C."/>
            <person name="Quail M.A."/>
            <person name="Peters N."/>
            <person name="Adlem E."/>
            <person name="Tivey A."/>
            <person name="Aslett M."/>
            <person name="Kerhornou A."/>
            <person name="Ivens A."/>
            <person name="Fraser A."/>
            <person name="Rajandream M.A."/>
            <person name="Carver T."/>
            <person name="Norbertczak H."/>
            <person name="Chillingworth T."/>
            <person name="Hance Z."/>
            <person name="Jagels K."/>
            <person name="Moule S."/>
            <person name="Ormond D."/>
            <person name="Rutter S."/>
            <person name="Squares R."/>
            <person name="Whitehead S."/>
            <person name="Rabbinowitsch E."/>
            <person name="Arrowsmith C."/>
            <person name="White B."/>
            <person name="Thurston S."/>
            <person name="Bringaud F."/>
            <person name="Baldauf S.L."/>
            <person name="Faulconbridge A."/>
            <person name="Jeffares D."/>
            <person name="Depledge D.P."/>
            <person name="Oyola S.O."/>
            <person name="Hilley J.D."/>
            <person name="Brito L.O."/>
            <person name="Tosi L.R."/>
            <person name="Barrell B."/>
            <person name="Cruz A.K."/>
            <person name="Mottram J.C."/>
            <person name="Smith D.F."/>
            <person name="Berriman M."/>
        </authorList>
    </citation>
    <scope>NUCLEOTIDE SEQUENCE [LARGE SCALE GENOMIC DNA]</scope>
    <source>
        <strain evidence="3 4">MHOM/BR/75/M2904</strain>
    </source>
</reference>
<feature type="transmembrane region" description="Helical" evidence="2">
    <location>
        <begin position="180"/>
        <end position="207"/>
    </location>
</feature>
<evidence type="ECO:0000313" key="4">
    <source>
        <dbReference type="Proteomes" id="UP000007258"/>
    </source>
</evidence>
<evidence type="ECO:0000313" key="3">
    <source>
        <dbReference type="EMBL" id="CAM38147.2"/>
    </source>
</evidence>
<comment type="caution">
    <text evidence="3">The sequence shown here is derived from an EMBL/GenBank/DDBJ whole genome shotgun (WGS) entry which is preliminary data.</text>
</comment>
<feature type="transmembrane region" description="Helical" evidence="2">
    <location>
        <begin position="29"/>
        <end position="51"/>
    </location>
</feature>
<dbReference type="GO" id="GO:0016787">
    <property type="term" value="F:hydrolase activity"/>
    <property type="evidence" value="ECO:0007669"/>
    <property type="project" value="UniProtKB-KW"/>
</dbReference>
<proteinExistence type="predicted"/>
<dbReference type="EMBL" id="CADA01000013">
    <property type="protein sequence ID" value="CAM38147.2"/>
    <property type="molecule type" value="Genomic_DNA"/>
</dbReference>
<keyword evidence="2" id="KW-0472">Membrane</keyword>
<sequence>MVLTEPGLSVVVEAMLVSREVFQRMLSFLTYRISATLQLVCFFFIACFSLTPKSYGSMDPHFQFFHLPVLMFMLITLLNDGCLMTIGYDHVVPSERPQKWNLPVVFVSASILAAVACGSSLMLLWIGLEAYSPLYYPNSWFRHLGLAQLPQGKLVTMMYLKISISDFLTLFSSRTGGHFFFYMAPSPILLCGALISLFVSTMAASFWHKSRPDNVLTEGLAWGQTNSERLLPLWVWIYCIVWWFVQDVVKVLAHICMDAVDLFGCVSDTEGSGAIKPYSDGVEENGFAPKKRATEKAEKEFFSTPSSVADEVLEGLEEETHSPMEEMSHVSVHSPHGQ</sequence>
<dbReference type="Gene3D" id="1.20.1110.10">
    <property type="entry name" value="Calcium-transporting ATPase, transmembrane domain"/>
    <property type="match status" value="1"/>
</dbReference>
<dbReference type="SUPFAM" id="SSF81665">
    <property type="entry name" value="Calcium ATPase, transmembrane domain M"/>
    <property type="match status" value="1"/>
</dbReference>
<evidence type="ECO:0000256" key="1">
    <source>
        <dbReference type="SAM" id="MobiDB-lite"/>
    </source>
</evidence>
<dbReference type="EC" id="3.6.3.6" evidence="3"/>